<dbReference type="PANTHER" id="PTHR43162">
    <property type="match status" value="1"/>
</dbReference>
<dbReference type="InterPro" id="IPR051604">
    <property type="entry name" value="Ergot_Alk_Oxidoreductase"/>
</dbReference>
<dbReference type="InterPro" id="IPR036291">
    <property type="entry name" value="NAD(P)-bd_dom_sf"/>
</dbReference>
<reference evidence="2 3" key="1">
    <citation type="submission" date="2023-07" db="EMBL/GenBank/DDBJ databases">
        <title>Sequencing the genomes of 1000 actinobacteria strains.</title>
        <authorList>
            <person name="Klenk H.-P."/>
        </authorList>
    </citation>
    <scope>NUCLEOTIDE SEQUENCE [LARGE SCALE GENOMIC DNA]</scope>
    <source>
        <strain evidence="2 3">DSM 44711</strain>
    </source>
</reference>
<evidence type="ECO:0000313" key="2">
    <source>
        <dbReference type="EMBL" id="MDR7326919.1"/>
    </source>
</evidence>
<dbReference type="AlphaFoldDB" id="A0AAE3ZXD7"/>
<dbReference type="Proteomes" id="UP001183629">
    <property type="component" value="Unassembled WGS sequence"/>
</dbReference>
<evidence type="ECO:0000313" key="3">
    <source>
        <dbReference type="Proteomes" id="UP001183629"/>
    </source>
</evidence>
<dbReference type="InterPro" id="IPR016040">
    <property type="entry name" value="NAD(P)-bd_dom"/>
</dbReference>
<organism evidence="2 3">
    <name type="scientific">Catenuloplanes niger</name>
    <dbReference type="NCBI Taxonomy" id="587534"/>
    <lineage>
        <taxon>Bacteria</taxon>
        <taxon>Bacillati</taxon>
        <taxon>Actinomycetota</taxon>
        <taxon>Actinomycetes</taxon>
        <taxon>Micromonosporales</taxon>
        <taxon>Micromonosporaceae</taxon>
        <taxon>Catenuloplanes</taxon>
    </lineage>
</organism>
<proteinExistence type="predicted"/>
<dbReference type="RefSeq" id="WP_310423462.1">
    <property type="nucleotide sequence ID" value="NZ_JAVDYC010000001.1"/>
</dbReference>
<dbReference type="EMBL" id="JAVDYC010000001">
    <property type="protein sequence ID" value="MDR7326919.1"/>
    <property type="molecule type" value="Genomic_DNA"/>
</dbReference>
<dbReference type="SUPFAM" id="SSF51735">
    <property type="entry name" value="NAD(P)-binding Rossmann-fold domains"/>
    <property type="match status" value="1"/>
</dbReference>
<dbReference type="PANTHER" id="PTHR43162:SF1">
    <property type="entry name" value="PRESTALK A DIFFERENTIATION PROTEIN A"/>
    <property type="match status" value="1"/>
</dbReference>
<feature type="domain" description="NAD(P)-binding" evidence="1">
    <location>
        <begin position="6"/>
        <end position="180"/>
    </location>
</feature>
<protein>
    <submittedName>
        <fullName evidence="2">Uncharacterized protein YbjT (DUF2867 family)</fullName>
    </submittedName>
</protein>
<comment type="caution">
    <text evidence="2">The sequence shown here is derived from an EMBL/GenBank/DDBJ whole genome shotgun (WGS) entry which is preliminary data.</text>
</comment>
<dbReference type="Gene3D" id="3.40.50.720">
    <property type="entry name" value="NAD(P)-binding Rossmann-like Domain"/>
    <property type="match status" value="1"/>
</dbReference>
<name>A0AAE3ZXD7_9ACTN</name>
<dbReference type="Pfam" id="PF13460">
    <property type="entry name" value="NAD_binding_10"/>
    <property type="match status" value="1"/>
</dbReference>
<gene>
    <name evidence="2" type="ORF">J2S44_007169</name>
</gene>
<keyword evidence="3" id="KW-1185">Reference proteome</keyword>
<sequence length="267" mass="27404">MILVTGATGTIGRLTVAGLLARGVPVRAMTRDPRRIAPADGLEVVAGDFDDPGSLRRAATGAERILLVTAPPEPTERHDVAMVDAAVRAGAGAVVKLSAIGTGERYAGGVIGEWHLRGEEALRGSGLSWTILRPSVFASNTLWWAPAIRAGAPVPDPVDGARQGVVDPRDVAAVAVAALTGTGHDAAVYTLTGPAPVSVGEQALILGEVLGRHVAVTTAPPPAAAWAAGIAWSRDGHNAVVTDDVSRVLGRAPASFRTWAADHRTAF</sequence>
<dbReference type="Gene3D" id="3.90.25.10">
    <property type="entry name" value="UDP-galactose 4-epimerase, domain 1"/>
    <property type="match status" value="1"/>
</dbReference>
<accession>A0AAE3ZXD7</accession>
<evidence type="ECO:0000259" key="1">
    <source>
        <dbReference type="Pfam" id="PF13460"/>
    </source>
</evidence>